<reference evidence="2 3" key="1">
    <citation type="submission" date="2023-12" db="EMBL/GenBank/DDBJ databases">
        <title>Amycolatopsis sp. V23-08.</title>
        <authorList>
            <person name="Somphong A."/>
        </authorList>
    </citation>
    <scope>NUCLEOTIDE SEQUENCE [LARGE SCALE GENOMIC DNA]</scope>
    <source>
        <strain evidence="2 3">V23-08</strain>
    </source>
</reference>
<dbReference type="RefSeq" id="WP_323334751.1">
    <property type="nucleotide sequence ID" value="NZ_JAYFSI010000013.1"/>
</dbReference>
<proteinExistence type="predicted"/>
<sequence>MTVRVTDSTATSWSTWWAKRRTPKARAASRPSPGTAPVAPPPATS</sequence>
<protein>
    <submittedName>
        <fullName evidence="2">Uncharacterized protein</fullName>
    </submittedName>
</protein>
<name>A0ABU5RHZ3_9PSEU</name>
<feature type="compositionally biased region" description="Low complexity" evidence="1">
    <location>
        <begin position="8"/>
        <end position="17"/>
    </location>
</feature>
<dbReference type="Proteomes" id="UP001304298">
    <property type="component" value="Unassembled WGS sequence"/>
</dbReference>
<dbReference type="EMBL" id="JAYFSI010000013">
    <property type="protein sequence ID" value="MEA5365903.1"/>
    <property type="molecule type" value="Genomic_DNA"/>
</dbReference>
<gene>
    <name evidence="2" type="ORF">VA596_40700</name>
</gene>
<keyword evidence="3" id="KW-1185">Reference proteome</keyword>
<evidence type="ECO:0000256" key="1">
    <source>
        <dbReference type="SAM" id="MobiDB-lite"/>
    </source>
</evidence>
<accession>A0ABU5RHZ3</accession>
<evidence type="ECO:0000313" key="2">
    <source>
        <dbReference type="EMBL" id="MEA5365903.1"/>
    </source>
</evidence>
<organism evidence="2 3">
    <name type="scientific">Amycolatopsis heterodermiae</name>
    <dbReference type="NCBI Taxonomy" id="3110235"/>
    <lineage>
        <taxon>Bacteria</taxon>
        <taxon>Bacillati</taxon>
        <taxon>Actinomycetota</taxon>
        <taxon>Actinomycetes</taxon>
        <taxon>Pseudonocardiales</taxon>
        <taxon>Pseudonocardiaceae</taxon>
        <taxon>Amycolatopsis</taxon>
    </lineage>
</organism>
<comment type="caution">
    <text evidence="2">The sequence shown here is derived from an EMBL/GenBank/DDBJ whole genome shotgun (WGS) entry which is preliminary data.</text>
</comment>
<feature type="region of interest" description="Disordered" evidence="1">
    <location>
        <begin position="1"/>
        <end position="45"/>
    </location>
</feature>
<evidence type="ECO:0000313" key="3">
    <source>
        <dbReference type="Proteomes" id="UP001304298"/>
    </source>
</evidence>